<dbReference type="InterPro" id="IPR003445">
    <property type="entry name" value="Cat_transpt"/>
</dbReference>
<dbReference type="RefSeq" id="WP_234992061.1">
    <property type="nucleotide sequence ID" value="NZ_FWFZ01000005.1"/>
</dbReference>
<feature type="transmembrane region" description="Helical" evidence="8">
    <location>
        <begin position="350"/>
        <end position="371"/>
    </location>
</feature>
<dbReference type="Pfam" id="PF02386">
    <property type="entry name" value="TrkH"/>
    <property type="match status" value="1"/>
</dbReference>
<evidence type="ECO:0000256" key="7">
    <source>
        <dbReference type="ARBA" id="ARBA00023136"/>
    </source>
</evidence>
<evidence type="ECO:0000256" key="3">
    <source>
        <dbReference type="ARBA" id="ARBA00022475"/>
    </source>
</evidence>
<accession>A0A1Y5SC57</accession>
<feature type="transmembrane region" description="Helical" evidence="8">
    <location>
        <begin position="127"/>
        <end position="151"/>
    </location>
</feature>
<proteinExistence type="predicted"/>
<evidence type="ECO:0000256" key="5">
    <source>
        <dbReference type="ARBA" id="ARBA00022989"/>
    </source>
</evidence>
<feature type="transmembrane region" description="Helical" evidence="8">
    <location>
        <begin position="76"/>
        <end position="106"/>
    </location>
</feature>
<evidence type="ECO:0000313" key="10">
    <source>
        <dbReference type="Proteomes" id="UP000193900"/>
    </source>
</evidence>
<feature type="transmembrane region" description="Helical" evidence="8">
    <location>
        <begin position="192"/>
        <end position="214"/>
    </location>
</feature>
<evidence type="ECO:0000256" key="4">
    <source>
        <dbReference type="ARBA" id="ARBA00022692"/>
    </source>
</evidence>
<keyword evidence="6" id="KW-0406">Ion transport</keyword>
<keyword evidence="2" id="KW-0813">Transport</keyword>
<dbReference type="EMBL" id="FWFZ01000005">
    <property type="protein sequence ID" value="SLN36278.1"/>
    <property type="molecule type" value="Genomic_DNA"/>
</dbReference>
<evidence type="ECO:0000313" key="9">
    <source>
        <dbReference type="EMBL" id="SLN36278.1"/>
    </source>
</evidence>
<keyword evidence="7 8" id="KW-0472">Membrane</keyword>
<dbReference type="PANTHER" id="PTHR32024:SF1">
    <property type="entry name" value="KTR SYSTEM POTASSIUM UPTAKE PROTEIN B"/>
    <property type="match status" value="1"/>
</dbReference>
<evidence type="ECO:0000256" key="1">
    <source>
        <dbReference type="ARBA" id="ARBA00004651"/>
    </source>
</evidence>
<evidence type="ECO:0000256" key="6">
    <source>
        <dbReference type="ARBA" id="ARBA00023065"/>
    </source>
</evidence>
<dbReference type="Proteomes" id="UP000193900">
    <property type="component" value="Unassembled WGS sequence"/>
</dbReference>
<dbReference type="PANTHER" id="PTHR32024">
    <property type="entry name" value="TRK SYSTEM POTASSIUM UPTAKE PROTEIN TRKG-RELATED"/>
    <property type="match status" value="1"/>
</dbReference>
<gene>
    <name evidence="9" type="primary">ktrB</name>
    <name evidence="9" type="ORF">ROA7023_01322</name>
</gene>
<evidence type="ECO:0000256" key="8">
    <source>
        <dbReference type="SAM" id="Phobius"/>
    </source>
</evidence>
<keyword evidence="10" id="KW-1185">Reference proteome</keyword>
<feature type="transmembrane region" description="Helical" evidence="8">
    <location>
        <begin position="309"/>
        <end position="329"/>
    </location>
</feature>
<feature type="transmembrane region" description="Helical" evidence="8">
    <location>
        <begin position="402"/>
        <end position="428"/>
    </location>
</feature>
<dbReference type="GO" id="GO:0005886">
    <property type="term" value="C:plasma membrane"/>
    <property type="evidence" value="ECO:0007669"/>
    <property type="project" value="UniProtKB-SubCell"/>
</dbReference>
<dbReference type="AlphaFoldDB" id="A0A1Y5SC57"/>
<reference evidence="9 10" key="1">
    <citation type="submission" date="2017-03" db="EMBL/GenBank/DDBJ databases">
        <authorList>
            <person name="Afonso C.L."/>
            <person name="Miller P.J."/>
            <person name="Scott M.A."/>
            <person name="Spackman E."/>
            <person name="Goraichik I."/>
            <person name="Dimitrov K.M."/>
            <person name="Suarez D.L."/>
            <person name="Swayne D.E."/>
        </authorList>
    </citation>
    <scope>NUCLEOTIDE SEQUENCE [LARGE SCALE GENOMIC DNA]</scope>
    <source>
        <strain evidence="9 10">CECT 7023</strain>
    </source>
</reference>
<sequence length="444" mass="46532">MARPLQRLVGRLPPPSLLALLYLVLVLLGTGLLMLPAAQAVPVRLNEAFFTSASAVTVTGLIVVDPGTSFTIFGQAVIAVLIQLGGLGLMTFAALLLVTLGISIGMPQRIIMGEELGTGGFRNLLRLARLILMVAVVAEVAGTALLMLVFVPEMGWATGTWSALFHAVSAFNNAGFSLFDDSLVRHGSEPLVLLPIAALFIIGGIGFVVLGEIWQKRAWSKLSLHSKLMLTGTGALLLVSWALIGALEWGNPATLGAMEGSGDRLLAAFFQSATPRTAGFNALDTAALTDASTVLVMGLMFVGGGPTSTAGGIKVTTALVLILATRAFFLRHDTLSAFGRSIGLDEVMKVMALATISVGMVFLAWFVLAAGHEGEMFDLLFEVVSAFGTVGLSRGATADLDIIGQVIVACIMFLGRVGPLTLGFFLATRSSPRIGYPRGQIYLG</sequence>
<evidence type="ECO:0000256" key="2">
    <source>
        <dbReference type="ARBA" id="ARBA00022448"/>
    </source>
</evidence>
<comment type="subcellular location">
    <subcellularLocation>
        <location evidence="1">Cell membrane</location>
        <topology evidence="1">Multi-pass membrane protein</topology>
    </subcellularLocation>
</comment>
<organism evidence="9 10">
    <name type="scientific">Roseisalinus antarcticus</name>
    <dbReference type="NCBI Taxonomy" id="254357"/>
    <lineage>
        <taxon>Bacteria</taxon>
        <taxon>Pseudomonadati</taxon>
        <taxon>Pseudomonadota</taxon>
        <taxon>Alphaproteobacteria</taxon>
        <taxon>Rhodobacterales</taxon>
        <taxon>Roseobacteraceae</taxon>
        <taxon>Roseisalinus</taxon>
    </lineage>
</organism>
<dbReference type="GO" id="GO:0030001">
    <property type="term" value="P:metal ion transport"/>
    <property type="evidence" value="ECO:0007669"/>
    <property type="project" value="UniProtKB-ARBA"/>
</dbReference>
<dbReference type="GO" id="GO:0008324">
    <property type="term" value="F:monoatomic cation transmembrane transporter activity"/>
    <property type="evidence" value="ECO:0007669"/>
    <property type="project" value="InterPro"/>
</dbReference>
<name>A0A1Y5SC57_9RHOB</name>
<keyword evidence="4 8" id="KW-0812">Transmembrane</keyword>
<keyword evidence="3" id="KW-1003">Cell membrane</keyword>
<keyword evidence="5 8" id="KW-1133">Transmembrane helix</keyword>
<protein>
    <submittedName>
        <fullName evidence="9">Ktr system potassium uptake protein B</fullName>
    </submittedName>
</protein>
<feature type="transmembrane region" description="Helical" evidence="8">
    <location>
        <begin position="226"/>
        <end position="247"/>
    </location>
</feature>